<dbReference type="KEGG" id="hch:HCH_02747"/>
<dbReference type="EMBL" id="CP000155">
    <property type="protein sequence ID" value="ABC29532.1"/>
    <property type="molecule type" value="Genomic_DNA"/>
</dbReference>
<reference evidence="4 5" key="1">
    <citation type="journal article" date="2005" name="Nucleic Acids Res.">
        <title>Genomic blueprint of Hahella chejuensis, a marine microbe producing an algicidal agent.</title>
        <authorList>
            <person name="Jeong H."/>
            <person name="Yim J.H."/>
            <person name="Lee C."/>
            <person name="Choi S.-H."/>
            <person name="Park Y.K."/>
            <person name="Yoon S.H."/>
            <person name="Hur C.-G."/>
            <person name="Kang H.-Y."/>
            <person name="Kim D."/>
            <person name="Lee H.H."/>
            <person name="Park K.H."/>
            <person name="Park S.-H."/>
            <person name="Park H.-S."/>
            <person name="Lee H.K."/>
            <person name="Oh T.K."/>
            <person name="Kim J.F."/>
        </authorList>
    </citation>
    <scope>NUCLEOTIDE SEQUENCE [LARGE SCALE GENOMIC DNA]</scope>
    <source>
        <strain evidence="4 5">KCTC 2396</strain>
    </source>
</reference>
<dbReference type="Proteomes" id="UP000000238">
    <property type="component" value="Chromosome"/>
</dbReference>
<proteinExistence type="predicted"/>
<dbReference type="HOGENOM" id="CLU_007251_0_2_6"/>
<dbReference type="SMART" id="SM00028">
    <property type="entry name" value="TPR"/>
    <property type="match status" value="14"/>
</dbReference>
<dbReference type="SUPFAM" id="SSF48452">
    <property type="entry name" value="TPR-like"/>
    <property type="match status" value="4"/>
</dbReference>
<dbReference type="InterPro" id="IPR019734">
    <property type="entry name" value="TPR_rpt"/>
</dbReference>
<feature type="domain" description="Ancillary SecYEG translocon subunit/Cell division coordinator CpoB TPR" evidence="3">
    <location>
        <begin position="53"/>
        <end position="181"/>
    </location>
</feature>
<dbReference type="Gene3D" id="1.25.40.10">
    <property type="entry name" value="Tetratricopeptide repeat domain"/>
    <property type="match status" value="4"/>
</dbReference>
<evidence type="ECO:0000256" key="2">
    <source>
        <dbReference type="SAM" id="SignalP"/>
    </source>
</evidence>
<dbReference type="PROSITE" id="PS51257">
    <property type="entry name" value="PROKAR_LIPOPROTEIN"/>
    <property type="match status" value="1"/>
</dbReference>
<accession>Q2SIJ2</accession>
<keyword evidence="5" id="KW-1185">Reference proteome</keyword>
<keyword evidence="2" id="KW-0732">Signal</keyword>
<evidence type="ECO:0000313" key="5">
    <source>
        <dbReference type="Proteomes" id="UP000000238"/>
    </source>
</evidence>
<dbReference type="Pfam" id="PF13181">
    <property type="entry name" value="TPR_8"/>
    <property type="match status" value="2"/>
</dbReference>
<dbReference type="PANTHER" id="PTHR12558">
    <property type="entry name" value="CELL DIVISION CYCLE 16,23,27"/>
    <property type="match status" value="1"/>
</dbReference>
<feature type="chain" id="PRO_5004215475" evidence="2">
    <location>
        <begin position="30"/>
        <end position="884"/>
    </location>
</feature>
<dbReference type="InterPro" id="IPR018704">
    <property type="entry name" value="SecYEG/CpoB_TPR"/>
</dbReference>
<dbReference type="Pfam" id="PF14559">
    <property type="entry name" value="TPR_19"/>
    <property type="match status" value="2"/>
</dbReference>
<dbReference type="InterPro" id="IPR011990">
    <property type="entry name" value="TPR-like_helical_dom_sf"/>
</dbReference>
<sequence>MLLRKAVSLKIIIMAAFSLLVACSGQDNSAPTKEEIQFKSHLDQARFFQKQGQLKASIREAQNAINLNPSSRKPFLIIAETLLITGDAVKAKDAYEQMLKVQPETATKGELNEAHVGLAKSLLLLGKVDEAMTELNKIEEPNATLSARADNVRGDIELSKRNTDVARTLYNKALQSDPKSFQALLGLSKASFLQNDKDGAAAELKKAEELAPNDSDVWLWKAKMAALEKNFPAAEDAYVRALEDIGQYDLMTLQKYQTISELIEVLRAQGKHAEAFTYQEVLDKSGPGSIKNSYVSALEAVKNKDYAKAEEYLKGILEKAPGHREAGVLLGMVKYQQGDWEAADKYLSQFATEDVNSAVTKALAATKLKLQQPEAAARLVEKLPKEDPDSLSIYGVAELESGNLASGVEALEKALALDSSNAVLVDKLGKAYLANGQADKAITLLSDSKDKNPKSEGIRALLVSAYAKAGKGDQAKTEIEDWKKAIPNSALAFNAEGAYYSSLDQFDKAEKAFEQAKKISPDLKTPYRNSILLFAKTQSWNKLLDETKSAVKQFPEDLALIRALFEAANKLDKLGEATSYLEEIANNVTTTAAPSLTLAEFYARTGEFDKARQFLNKAKGLDSAGSQLESTTLLVATLEIPSLIKAQKNEDARKLATEVAKTLPDRIEARLLPVKTEFLTDNEAAGVKLLNEIKKEFSDSSLPYEVEGDHYYSKGEYEKAINAFQLAWYQKQSQSLAIKMHETLKKAQAGAKSLKPLEEWVSIEPNSPQTITLLAMGYQANNMPDKAIEQYERLRQIRPNDAVALNNLSWLYFEKGDARALELAENAYKLQPESAAIADTYGWIVYKNGDAKSALPILKKAIELDSKSEEIKAHYDEVAKAAGQ</sequence>
<gene>
    <name evidence="4" type="ordered locus">HCH_02747</name>
</gene>
<dbReference type="Pfam" id="PF09976">
    <property type="entry name" value="TPR_21"/>
    <property type="match status" value="1"/>
</dbReference>
<dbReference type="SUPFAM" id="SSF81901">
    <property type="entry name" value="HCP-like"/>
    <property type="match status" value="1"/>
</dbReference>
<evidence type="ECO:0000259" key="3">
    <source>
        <dbReference type="Pfam" id="PF09976"/>
    </source>
</evidence>
<organism evidence="4 5">
    <name type="scientific">Hahella chejuensis (strain KCTC 2396)</name>
    <dbReference type="NCBI Taxonomy" id="349521"/>
    <lineage>
        <taxon>Bacteria</taxon>
        <taxon>Pseudomonadati</taxon>
        <taxon>Pseudomonadota</taxon>
        <taxon>Gammaproteobacteria</taxon>
        <taxon>Oceanospirillales</taxon>
        <taxon>Hahellaceae</taxon>
        <taxon>Hahella</taxon>
    </lineage>
</organism>
<name>Q2SIJ2_HAHCH</name>
<feature type="repeat" description="TPR" evidence="1">
    <location>
        <begin position="490"/>
        <end position="523"/>
    </location>
</feature>
<dbReference type="eggNOG" id="COG0457">
    <property type="taxonomic scope" value="Bacteria"/>
</dbReference>
<dbReference type="STRING" id="349521.HCH_02747"/>
<protein>
    <submittedName>
        <fullName evidence="4">FOG: TPR repeat</fullName>
    </submittedName>
</protein>
<evidence type="ECO:0000313" key="4">
    <source>
        <dbReference type="EMBL" id="ABC29532.1"/>
    </source>
</evidence>
<evidence type="ECO:0000256" key="1">
    <source>
        <dbReference type="PROSITE-ProRule" id="PRU00339"/>
    </source>
</evidence>
<dbReference type="AlphaFoldDB" id="Q2SIJ2"/>
<dbReference type="PANTHER" id="PTHR12558:SF47">
    <property type="entry name" value="LIPOPOLYSACCHARIDE ASSEMBLY PROTEIN B"/>
    <property type="match status" value="1"/>
</dbReference>
<feature type="signal peptide" evidence="2">
    <location>
        <begin position="1"/>
        <end position="29"/>
    </location>
</feature>
<feature type="repeat" description="TPR" evidence="1">
    <location>
        <begin position="768"/>
        <end position="801"/>
    </location>
</feature>
<keyword evidence="1" id="KW-0802">TPR repeat</keyword>
<dbReference type="PROSITE" id="PS50005">
    <property type="entry name" value="TPR"/>
    <property type="match status" value="2"/>
</dbReference>